<feature type="compositionally biased region" description="Basic residues" evidence="1">
    <location>
        <begin position="163"/>
        <end position="173"/>
    </location>
</feature>
<feature type="compositionally biased region" description="Basic and acidic residues" evidence="1">
    <location>
        <begin position="21"/>
        <end position="35"/>
    </location>
</feature>
<feature type="compositionally biased region" description="Basic and acidic residues" evidence="1">
    <location>
        <begin position="235"/>
        <end position="261"/>
    </location>
</feature>
<feature type="compositionally biased region" description="Basic residues" evidence="1">
    <location>
        <begin position="107"/>
        <end position="117"/>
    </location>
</feature>
<dbReference type="Ensembl" id="ENSSRHT00000065345.1">
    <property type="protein sequence ID" value="ENSSRHP00000063583.1"/>
    <property type="gene ID" value="ENSSRHG00000031684.1"/>
</dbReference>
<protein>
    <submittedName>
        <fullName evidence="2">Membrane-associated ring finger (C3HC4) 1</fullName>
    </submittedName>
</protein>
<evidence type="ECO:0000313" key="3">
    <source>
        <dbReference type="Proteomes" id="UP000472270"/>
    </source>
</evidence>
<accession>A0A673KAR7</accession>
<evidence type="ECO:0000256" key="1">
    <source>
        <dbReference type="SAM" id="MobiDB-lite"/>
    </source>
</evidence>
<reference evidence="2" key="1">
    <citation type="submission" date="2025-08" db="UniProtKB">
        <authorList>
            <consortium name="Ensembl"/>
        </authorList>
    </citation>
    <scope>IDENTIFICATION</scope>
</reference>
<evidence type="ECO:0000313" key="2">
    <source>
        <dbReference type="Ensembl" id="ENSSRHP00000063583.1"/>
    </source>
</evidence>
<feature type="region of interest" description="Disordered" evidence="1">
    <location>
        <begin position="405"/>
        <end position="450"/>
    </location>
</feature>
<feature type="region of interest" description="Disordered" evidence="1">
    <location>
        <begin position="368"/>
        <end position="392"/>
    </location>
</feature>
<sequence>MPVHQISVVPIAKETANSSSRNRDKSKENEGEKAPGRSGSRSSNISKVSTSTPGAVLNSISQTSVTPSSQDICSSSGHAKLEVDGSDQTTPVMPINPASDPAPTAKRQVKRRIRRRRESTGTVGCATECVDQPRHSQLHRQTHTHSDSSSEDEQRWREARSWSRQKARRRRSSSQHTQAHPREERDATKLMSVNSDEGQKENQPPLCKGPNTRAHKKLSKREERGGQSQAANHRKGNERSSRSGSEEEEPITKTYEERGSGDPDMSECNIEYNMLGNILPIITSIEIQFLFVHYVFHSSIISCSVVSSSSFCFYVYVCMCCAALVVTGKSNGVSGGDGRAPGLLGVPQSAWTNRDIHSCIGRRTHTLTHPQRTSSAGEKLAPGVARKRDGDAAAVNTRKRIPVRNGTPLSSCLSTQTKDRRRTSHRCARVPTPGPTKSYQKGRSVGAKARQPITEKAMSVVVGVEVRRKSLLQKRMRKEVQETQTCLSHPLLNALFPPIIMVPRNKHALMMN</sequence>
<feature type="compositionally biased region" description="Polar residues" evidence="1">
    <location>
        <begin position="39"/>
        <end position="77"/>
    </location>
</feature>
<feature type="compositionally biased region" description="Polar residues" evidence="1">
    <location>
        <begin position="407"/>
        <end position="416"/>
    </location>
</feature>
<proteinExistence type="predicted"/>
<feature type="compositionally biased region" description="Basic residues" evidence="1">
    <location>
        <begin position="419"/>
        <end position="428"/>
    </location>
</feature>
<name>A0A673KAR7_9TELE</name>
<organism evidence="2 3">
    <name type="scientific">Sinocyclocheilus rhinocerous</name>
    <dbReference type="NCBI Taxonomy" id="307959"/>
    <lineage>
        <taxon>Eukaryota</taxon>
        <taxon>Metazoa</taxon>
        <taxon>Chordata</taxon>
        <taxon>Craniata</taxon>
        <taxon>Vertebrata</taxon>
        <taxon>Euteleostomi</taxon>
        <taxon>Actinopterygii</taxon>
        <taxon>Neopterygii</taxon>
        <taxon>Teleostei</taxon>
        <taxon>Ostariophysi</taxon>
        <taxon>Cypriniformes</taxon>
        <taxon>Cyprinidae</taxon>
        <taxon>Cyprininae</taxon>
        <taxon>Sinocyclocheilus</taxon>
    </lineage>
</organism>
<dbReference type="Proteomes" id="UP000472270">
    <property type="component" value="Unassembled WGS sequence"/>
</dbReference>
<feature type="region of interest" description="Disordered" evidence="1">
    <location>
        <begin position="1"/>
        <end position="264"/>
    </location>
</feature>
<feature type="compositionally biased region" description="Basic and acidic residues" evidence="1">
    <location>
        <begin position="144"/>
        <end position="161"/>
    </location>
</feature>
<keyword evidence="3" id="KW-1185">Reference proteome</keyword>
<dbReference type="AlphaFoldDB" id="A0A673KAR7"/>
<reference evidence="2" key="2">
    <citation type="submission" date="2025-09" db="UniProtKB">
        <authorList>
            <consortium name="Ensembl"/>
        </authorList>
    </citation>
    <scope>IDENTIFICATION</scope>
</reference>